<feature type="chain" id="PRO_5038485514" description="Small peptidoglycan-associated lipoprotein" evidence="1">
    <location>
        <begin position="21"/>
        <end position="112"/>
    </location>
</feature>
<gene>
    <name evidence="2" type="ORF">AOX59_03040</name>
</gene>
<evidence type="ECO:0000313" key="2">
    <source>
        <dbReference type="EMBL" id="ALX47667.1"/>
    </source>
</evidence>
<accession>A0A0U4F4J2</accession>
<reference evidence="2 3" key="1">
    <citation type="submission" date="2016-01" db="EMBL/GenBank/DDBJ databases">
        <title>Complete genome sequence of strain Lentibacillus amyloliquefaciens LAM0015T isolated from saline sediment.</title>
        <authorList>
            <person name="Wang J.-L."/>
            <person name="He M.-X."/>
        </authorList>
    </citation>
    <scope>NUCLEOTIDE SEQUENCE [LARGE SCALE GENOMIC DNA]</scope>
    <source>
        <strain evidence="2 3">LAM0015</strain>
    </source>
</reference>
<dbReference type="RefSeq" id="WP_068441658.1">
    <property type="nucleotide sequence ID" value="NZ_CP013862.1"/>
</dbReference>
<name>A0A0U4F4J2_9BACI</name>
<evidence type="ECO:0008006" key="4">
    <source>
        <dbReference type="Google" id="ProtNLM"/>
    </source>
</evidence>
<dbReference type="EMBL" id="CP013862">
    <property type="protein sequence ID" value="ALX47667.1"/>
    <property type="molecule type" value="Genomic_DNA"/>
</dbReference>
<protein>
    <recommendedName>
        <fullName evidence="4">Small peptidoglycan-associated lipoprotein</fullName>
    </recommendedName>
</protein>
<evidence type="ECO:0000256" key="1">
    <source>
        <dbReference type="SAM" id="SignalP"/>
    </source>
</evidence>
<keyword evidence="1" id="KW-0732">Signal</keyword>
<organism evidence="2 3">
    <name type="scientific">Lentibacillus amyloliquefaciens</name>
    <dbReference type="NCBI Taxonomy" id="1472767"/>
    <lineage>
        <taxon>Bacteria</taxon>
        <taxon>Bacillati</taxon>
        <taxon>Bacillota</taxon>
        <taxon>Bacilli</taxon>
        <taxon>Bacillales</taxon>
        <taxon>Bacillaceae</taxon>
        <taxon>Lentibacillus</taxon>
    </lineage>
</organism>
<keyword evidence="3" id="KW-1185">Reference proteome</keyword>
<dbReference type="AlphaFoldDB" id="A0A0U4F4J2"/>
<dbReference type="OrthoDB" id="2872966at2"/>
<dbReference type="Proteomes" id="UP000050331">
    <property type="component" value="Chromosome"/>
</dbReference>
<feature type="signal peptide" evidence="1">
    <location>
        <begin position="1"/>
        <end position="20"/>
    </location>
</feature>
<sequence>MKRLLSICLTLILFALIGCTTNENDKKEYSLLVVEGDKNISEDFGKYGGNESPVAEMEYFTSLKAAKERYPSYEIEKSPAVFIFETGGGDMKKLKFKTYDVEEAIGFLREVT</sequence>
<dbReference type="PROSITE" id="PS51257">
    <property type="entry name" value="PROKAR_LIPOPROTEIN"/>
    <property type="match status" value="1"/>
</dbReference>
<dbReference type="KEGG" id="lao:AOX59_03040"/>
<evidence type="ECO:0000313" key="3">
    <source>
        <dbReference type="Proteomes" id="UP000050331"/>
    </source>
</evidence>
<proteinExistence type="predicted"/>